<accession>A0A4R3NCP1</accession>
<keyword evidence="6" id="KW-1185">Reference proteome</keyword>
<feature type="compositionally biased region" description="Polar residues" evidence="4">
    <location>
        <begin position="75"/>
        <end position="102"/>
    </location>
</feature>
<evidence type="ECO:0000313" key="6">
    <source>
        <dbReference type="Proteomes" id="UP000294650"/>
    </source>
</evidence>
<dbReference type="Proteomes" id="UP000294650">
    <property type="component" value="Unassembled WGS sequence"/>
</dbReference>
<comment type="subcellular location">
    <subcellularLocation>
        <location evidence="2">Spore coat</location>
    </subcellularLocation>
</comment>
<dbReference type="RefSeq" id="WP_132369904.1">
    <property type="nucleotide sequence ID" value="NZ_SMAN01000001.1"/>
</dbReference>
<gene>
    <name evidence="5" type="ORF">EDD68_10113</name>
</gene>
<dbReference type="EMBL" id="SMAN01000001">
    <property type="protein sequence ID" value="TCT26660.1"/>
    <property type="molecule type" value="Genomic_DNA"/>
</dbReference>
<dbReference type="InterPro" id="IPR012851">
    <property type="entry name" value="Spore_coat_CotF-like"/>
</dbReference>
<evidence type="ECO:0000256" key="2">
    <source>
        <dbReference type="ARBA" id="ARBA00024325"/>
    </source>
</evidence>
<sequence>MPHTPGHQLGAHEIMELHEVLSDTINGINQFQMYREYCQDPELRRIIDNQVHFMTNEYNTLVNLTQGKSGEFRTNHTPRTASSPTYGLQNQSSSRPNASVNQMNDRDIANGMLGCHKTTASFRMNAALEIADRQIREAIIQGAKNSADQAYEVWSYMNSKGYYQVPTFDQQTSQQIINAYQPAQTFQNQQHFS</sequence>
<protein>
    <submittedName>
        <fullName evidence="5">Coat F domain-containing protein</fullName>
    </submittedName>
</protein>
<comment type="caution">
    <text evidence="5">The sequence shown here is derived from an EMBL/GenBank/DDBJ whole genome shotgun (WGS) entry which is preliminary data.</text>
</comment>
<evidence type="ECO:0000256" key="3">
    <source>
        <dbReference type="ARBA" id="ARBA00024344"/>
    </source>
</evidence>
<evidence type="ECO:0000313" key="5">
    <source>
        <dbReference type="EMBL" id="TCT26660.1"/>
    </source>
</evidence>
<dbReference type="AlphaFoldDB" id="A0A4R3NCP1"/>
<dbReference type="OrthoDB" id="2374504at2"/>
<dbReference type="InterPro" id="IPR012347">
    <property type="entry name" value="Ferritin-like"/>
</dbReference>
<dbReference type="Pfam" id="PF07875">
    <property type="entry name" value="Coat_F"/>
    <property type="match status" value="1"/>
</dbReference>
<evidence type="ECO:0000256" key="4">
    <source>
        <dbReference type="SAM" id="MobiDB-lite"/>
    </source>
</evidence>
<reference evidence="5 6" key="1">
    <citation type="submission" date="2019-03" db="EMBL/GenBank/DDBJ databases">
        <title>Genomic Encyclopedia of Type Strains, Phase IV (KMG-IV): sequencing the most valuable type-strain genomes for metagenomic binning, comparative biology and taxonomic classification.</title>
        <authorList>
            <person name="Goeker M."/>
        </authorList>
    </citation>
    <scope>NUCLEOTIDE SEQUENCE [LARGE SCALE GENOMIC DNA]</scope>
    <source>
        <strain evidence="5 6">DSM 25894</strain>
    </source>
</reference>
<comment type="similarity">
    <text evidence="3">Belongs to the CotF family.</text>
</comment>
<feature type="region of interest" description="Disordered" evidence="4">
    <location>
        <begin position="69"/>
        <end position="102"/>
    </location>
</feature>
<organism evidence="5 6">
    <name type="scientific">Melghiribacillus thermohalophilus</name>
    <dbReference type="NCBI Taxonomy" id="1324956"/>
    <lineage>
        <taxon>Bacteria</taxon>
        <taxon>Bacillati</taxon>
        <taxon>Bacillota</taxon>
        <taxon>Bacilli</taxon>
        <taxon>Bacillales</taxon>
        <taxon>Bacillaceae</taxon>
        <taxon>Melghiribacillus</taxon>
    </lineage>
</organism>
<dbReference type="PANTHER" id="PTHR39183">
    <property type="entry name" value="SPORE COAT PROTEIN F-LIKE PROTEIN YHCQ"/>
    <property type="match status" value="1"/>
</dbReference>
<name>A0A4R3NCP1_9BACI</name>
<dbReference type="Gene3D" id="1.20.1260.10">
    <property type="match status" value="1"/>
</dbReference>
<proteinExistence type="inferred from homology"/>
<keyword evidence="1" id="KW-0749">Sporulation</keyword>
<dbReference type="GO" id="GO:0030435">
    <property type="term" value="P:sporulation resulting in formation of a cellular spore"/>
    <property type="evidence" value="ECO:0007669"/>
    <property type="project" value="UniProtKB-KW"/>
</dbReference>
<evidence type="ECO:0000256" key="1">
    <source>
        <dbReference type="ARBA" id="ARBA00022969"/>
    </source>
</evidence>
<dbReference type="PANTHER" id="PTHR39183:SF1">
    <property type="entry name" value="SPORE COAT PROTEIN F-LIKE PROTEIN YHCQ"/>
    <property type="match status" value="1"/>
</dbReference>